<feature type="domain" description="2Fe-2S ferredoxin-type" evidence="1">
    <location>
        <begin position="3"/>
        <end position="95"/>
    </location>
</feature>
<accession>A0ABQ5PTS8</accession>
<dbReference type="PROSITE" id="PS00197">
    <property type="entry name" value="2FE2S_FER_1"/>
    <property type="match status" value="1"/>
</dbReference>
<dbReference type="SUPFAM" id="SSF54292">
    <property type="entry name" value="2Fe-2S ferredoxin-like"/>
    <property type="match status" value="1"/>
</dbReference>
<dbReference type="InterPro" id="IPR001041">
    <property type="entry name" value="2Fe-2S_ferredoxin-type"/>
</dbReference>
<name>A0ABQ5PTS8_9BACT</name>
<dbReference type="Pfam" id="PF00111">
    <property type="entry name" value="Fer2"/>
    <property type="match status" value="1"/>
</dbReference>
<comment type="caution">
    <text evidence="2">The sequence shown here is derived from an EMBL/GenBank/DDBJ whole genome shotgun (WGS) entry which is preliminary data.</text>
</comment>
<dbReference type="Proteomes" id="UP001165044">
    <property type="component" value="Unassembled WGS sequence"/>
</dbReference>
<dbReference type="InterPro" id="IPR012675">
    <property type="entry name" value="Beta-grasp_dom_sf"/>
</dbReference>
<protein>
    <submittedName>
        <fullName evidence="2">Ferredoxin</fullName>
    </submittedName>
</protein>
<dbReference type="EMBL" id="BSDC01000001">
    <property type="protein sequence ID" value="GLH65783.1"/>
    <property type="molecule type" value="Genomic_DNA"/>
</dbReference>
<dbReference type="RefSeq" id="WP_285605874.1">
    <property type="nucleotide sequence ID" value="NZ_BSDC01000001.1"/>
</dbReference>
<gene>
    <name evidence="2" type="ORF">GETHED_01470</name>
</gene>
<dbReference type="InterPro" id="IPR036010">
    <property type="entry name" value="2Fe-2S_ferredoxin-like_sf"/>
</dbReference>
<evidence type="ECO:0000259" key="1">
    <source>
        <dbReference type="PROSITE" id="PS51085"/>
    </source>
</evidence>
<evidence type="ECO:0000313" key="2">
    <source>
        <dbReference type="EMBL" id="GLH65783.1"/>
    </source>
</evidence>
<organism evidence="2 3">
    <name type="scientific">Geothrix edaphica</name>
    <dbReference type="NCBI Taxonomy" id="2927976"/>
    <lineage>
        <taxon>Bacteria</taxon>
        <taxon>Pseudomonadati</taxon>
        <taxon>Acidobacteriota</taxon>
        <taxon>Holophagae</taxon>
        <taxon>Holophagales</taxon>
        <taxon>Holophagaceae</taxon>
        <taxon>Geothrix</taxon>
    </lineage>
</organism>
<evidence type="ECO:0000313" key="3">
    <source>
        <dbReference type="Proteomes" id="UP001165044"/>
    </source>
</evidence>
<sequence length="95" mass="10120">MSVKVHFLLEDLLVEAPAGTSLQRIADAAGADITFGCRTGSCGTCRVRVAEGLHHCSDPNPEERDFLQGLDAPSDQRLACQVVVHGDVAIDYLGL</sequence>
<reference evidence="2" key="1">
    <citation type="journal article" date="2023" name="Antonie Van Leeuwenhoek">
        <title>Mesoterricola silvestris gen. nov., sp. nov., Mesoterricola sediminis sp. nov., Geothrix oryzae sp. nov., Geothrix edaphica sp. nov., Geothrix rubra sp. nov., and Geothrix limicola sp. nov., six novel members of Acidobacteriota isolated from soils.</title>
        <authorList>
            <person name="Itoh H."/>
            <person name="Sugisawa Y."/>
            <person name="Mise K."/>
            <person name="Xu Z."/>
            <person name="Kuniyasu M."/>
            <person name="Ushijima N."/>
            <person name="Kawano K."/>
            <person name="Kobayashi E."/>
            <person name="Shiratori Y."/>
            <person name="Masuda Y."/>
            <person name="Senoo K."/>
        </authorList>
    </citation>
    <scope>NUCLEOTIDE SEQUENCE</scope>
    <source>
        <strain evidence="2">Red802</strain>
    </source>
</reference>
<dbReference type="Gene3D" id="3.10.20.30">
    <property type="match status" value="1"/>
</dbReference>
<keyword evidence="3" id="KW-1185">Reference proteome</keyword>
<dbReference type="CDD" id="cd00207">
    <property type="entry name" value="fer2"/>
    <property type="match status" value="1"/>
</dbReference>
<dbReference type="InterPro" id="IPR006058">
    <property type="entry name" value="2Fe2S_fd_BS"/>
</dbReference>
<dbReference type="PROSITE" id="PS51085">
    <property type="entry name" value="2FE2S_FER_2"/>
    <property type="match status" value="1"/>
</dbReference>
<proteinExistence type="predicted"/>